<accession>A0A3N4JK15</accession>
<gene>
    <name evidence="1" type="ORF">L873DRAFT_1939931</name>
</gene>
<dbReference type="Proteomes" id="UP000276215">
    <property type="component" value="Unassembled WGS sequence"/>
</dbReference>
<protein>
    <submittedName>
        <fullName evidence="1">Uncharacterized protein</fullName>
    </submittedName>
</protein>
<dbReference type="EMBL" id="ML120441">
    <property type="protein sequence ID" value="RPA94214.1"/>
    <property type="molecule type" value="Genomic_DNA"/>
</dbReference>
<evidence type="ECO:0000313" key="2">
    <source>
        <dbReference type="Proteomes" id="UP000276215"/>
    </source>
</evidence>
<keyword evidence="2" id="KW-1185">Reference proteome</keyword>
<proteinExistence type="predicted"/>
<organism evidence="1 2">
    <name type="scientific">Choiromyces venosus 120613-1</name>
    <dbReference type="NCBI Taxonomy" id="1336337"/>
    <lineage>
        <taxon>Eukaryota</taxon>
        <taxon>Fungi</taxon>
        <taxon>Dikarya</taxon>
        <taxon>Ascomycota</taxon>
        <taxon>Pezizomycotina</taxon>
        <taxon>Pezizomycetes</taxon>
        <taxon>Pezizales</taxon>
        <taxon>Tuberaceae</taxon>
        <taxon>Choiromyces</taxon>
    </lineage>
</organism>
<reference evidence="1 2" key="1">
    <citation type="journal article" date="2018" name="Nat. Ecol. Evol.">
        <title>Pezizomycetes genomes reveal the molecular basis of ectomycorrhizal truffle lifestyle.</title>
        <authorList>
            <person name="Murat C."/>
            <person name="Payen T."/>
            <person name="Noel B."/>
            <person name="Kuo A."/>
            <person name="Morin E."/>
            <person name="Chen J."/>
            <person name="Kohler A."/>
            <person name="Krizsan K."/>
            <person name="Balestrini R."/>
            <person name="Da Silva C."/>
            <person name="Montanini B."/>
            <person name="Hainaut M."/>
            <person name="Levati E."/>
            <person name="Barry K.W."/>
            <person name="Belfiori B."/>
            <person name="Cichocki N."/>
            <person name="Clum A."/>
            <person name="Dockter R.B."/>
            <person name="Fauchery L."/>
            <person name="Guy J."/>
            <person name="Iotti M."/>
            <person name="Le Tacon F."/>
            <person name="Lindquist E.A."/>
            <person name="Lipzen A."/>
            <person name="Malagnac F."/>
            <person name="Mello A."/>
            <person name="Molinier V."/>
            <person name="Miyauchi S."/>
            <person name="Poulain J."/>
            <person name="Riccioni C."/>
            <person name="Rubini A."/>
            <person name="Sitrit Y."/>
            <person name="Splivallo R."/>
            <person name="Traeger S."/>
            <person name="Wang M."/>
            <person name="Zifcakova L."/>
            <person name="Wipf D."/>
            <person name="Zambonelli A."/>
            <person name="Paolocci F."/>
            <person name="Nowrousian M."/>
            <person name="Ottonello S."/>
            <person name="Baldrian P."/>
            <person name="Spatafora J.W."/>
            <person name="Henrissat B."/>
            <person name="Nagy L.G."/>
            <person name="Aury J.M."/>
            <person name="Wincker P."/>
            <person name="Grigoriev I.V."/>
            <person name="Bonfante P."/>
            <person name="Martin F.M."/>
        </authorList>
    </citation>
    <scope>NUCLEOTIDE SEQUENCE [LARGE SCALE GENOMIC DNA]</scope>
    <source>
        <strain evidence="1 2">120613-1</strain>
    </source>
</reference>
<dbReference type="AlphaFoldDB" id="A0A3N4JK15"/>
<evidence type="ECO:0000313" key="1">
    <source>
        <dbReference type="EMBL" id="RPA94214.1"/>
    </source>
</evidence>
<name>A0A3N4JK15_9PEZI</name>
<sequence length="140" mass="15902">MFPVSYKNAIKKMRYYNNKMTIVSGREPHGGDNHEVHELGHGSQAITAEDTVSDLSHLPSTYFESQAGIQEWVDRAAIFSPKAKDQFKQWAQGTQVLLAKAQLQEETYNNIHERIRTEETCKRNSHCIIQKAGVLTVQEA</sequence>